<comment type="similarity">
    <text evidence="1">Belongs to the DMRT family.</text>
</comment>
<keyword evidence="3 6" id="KW-0862">Zinc</keyword>
<dbReference type="GO" id="GO:0046872">
    <property type="term" value="F:metal ion binding"/>
    <property type="evidence" value="ECO:0007669"/>
    <property type="project" value="UniProtKB-KW"/>
</dbReference>
<dbReference type="GO" id="GO:0000978">
    <property type="term" value="F:RNA polymerase II cis-regulatory region sequence-specific DNA binding"/>
    <property type="evidence" value="ECO:0007669"/>
    <property type="project" value="TreeGrafter"/>
</dbReference>
<dbReference type="SMART" id="SM00301">
    <property type="entry name" value="DM"/>
    <property type="match status" value="1"/>
</dbReference>
<dbReference type="PANTHER" id="PTHR12322">
    <property type="entry name" value="DOUBLESEX AND MAB-3 RELATED TRANSCRIPTION FACTOR DMRT"/>
    <property type="match status" value="1"/>
</dbReference>
<gene>
    <name evidence="9" type="primary">Dmrt2_0</name>
    <name evidence="9" type="ORF">GTO95_0007229</name>
</gene>
<feature type="compositionally biased region" description="Basic and acidic residues" evidence="7">
    <location>
        <begin position="48"/>
        <end position="58"/>
    </location>
</feature>
<feature type="non-terminal residue" evidence="9">
    <location>
        <position position="1"/>
    </location>
</feature>
<comment type="caution">
    <text evidence="9">The sequence shown here is derived from an EMBL/GenBank/DDBJ whole genome shotgun (WGS) entry which is preliminary data.</text>
</comment>
<dbReference type="FunFam" id="4.10.1040.10:FF:000001">
    <property type="entry name" value="doublesex- and mab-3-related transcription factor 1"/>
    <property type="match status" value="1"/>
</dbReference>
<name>A0A8J7T9Y5_ATRSP</name>
<proteinExistence type="inferred from homology"/>
<dbReference type="Proteomes" id="UP000736164">
    <property type="component" value="Unassembled WGS sequence"/>
</dbReference>
<sequence length="421" mass="46786">MSKGLKTQQGSKRLDLLTPECDEDIDVESVDGCLSPGGSEELGVGQERGARPVSELRQRGQTRSPKCARCRNHGVVSCLKGHKRFCRWRDCRCTNCLLVVERQRVMAAQVALRRQQATEVKKDANGIAVSAGVKIRRPPYHRYTREPSLLAKSILEGYKPAVLEDSVWAKTTPYPALSERMRKRRAFADKELEGIMLEREVRQKELEDLSGLKMLGPLLPGPVTRCCTFQGPIQDAYLPFLKTSPILLECGLQCCLAQELVLSGSAQCHNEHPPLQDNGLQMEPVDVPGIKDLGRLESCRESLTYCGTLQPSPPPRCALQNPCPSERAAPVRQNSTDVTFQLQLPRRWATCVSSPSLEGAESEPWGGSREDCKNPRCYGFTVQPLKETSVCSVSQEQNDTKKPPFQGVRTLPFSVESLLRS</sequence>
<evidence type="ECO:0000259" key="8">
    <source>
        <dbReference type="PROSITE" id="PS50809"/>
    </source>
</evidence>
<feature type="non-terminal residue" evidence="9">
    <location>
        <position position="421"/>
    </location>
</feature>
<dbReference type="SUPFAM" id="SSF82927">
    <property type="entry name" value="Cysteine-rich DNA binding domain, (DM domain)"/>
    <property type="match status" value="1"/>
</dbReference>
<keyword evidence="5 6" id="KW-0539">Nucleus</keyword>
<evidence type="ECO:0000256" key="1">
    <source>
        <dbReference type="ARBA" id="ARBA00006834"/>
    </source>
</evidence>
<keyword evidence="2 6" id="KW-0479">Metal-binding</keyword>
<evidence type="ECO:0000256" key="3">
    <source>
        <dbReference type="ARBA" id="ARBA00022833"/>
    </source>
</evidence>
<dbReference type="InterPro" id="IPR001275">
    <property type="entry name" value="DM_DNA-bd"/>
</dbReference>
<feature type="domain" description="DM" evidence="8">
    <location>
        <begin position="67"/>
        <end position="114"/>
    </location>
</feature>
<protein>
    <submittedName>
        <fullName evidence="9">DMRT2 factor</fullName>
    </submittedName>
</protein>
<dbReference type="Pfam" id="PF00751">
    <property type="entry name" value="DM"/>
    <property type="match status" value="1"/>
</dbReference>
<feature type="region of interest" description="Disordered" evidence="7">
    <location>
        <begin position="37"/>
        <end position="58"/>
    </location>
</feature>
<accession>A0A8J7T9Y5</accession>
<dbReference type="PANTHER" id="PTHR12322:SF123">
    <property type="entry name" value="DOUBLESEX-AND MAB-3-RELATED TRANSCRIPTION FACTOR 2B"/>
    <property type="match status" value="1"/>
</dbReference>
<dbReference type="AlphaFoldDB" id="A0A8J7T9Y5"/>
<keyword evidence="4 6" id="KW-0238">DNA-binding</keyword>
<dbReference type="Gene3D" id="4.10.1040.10">
    <property type="entry name" value="DM DNA-binding domain"/>
    <property type="match status" value="1"/>
</dbReference>
<evidence type="ECO:0000313" key="9">
    <source>
        <dbReference type="EMBL" id="MBN3316148.1"/>
    </source>
</evidence>
<evidence type="ECO:0000313" key="10">
    <source>
        <dbReference type="Proteomes" id="UP000736164"/>
    </source>
</evidence>
<evidence type="ECO:0000256" key="6">
    <source>
        <dbReference type="PROSITE-ProRule" id="PRU00070"/>
    </source>
</evidence>
<dbReference type="GO" id="GO:0007548">
    <property type="term" value="P:sex differentiation"/>
    <property type="evidence" value="ECO:0007669"/>
    <property type="project" value="TreeGrafter"/>
</dbReference>
<organism evidence="9 10">
    <name type="scientific">Atractosteus spatula</name>
    <name type="common">Alligator gar</name>
    <name type="synonym">Lepisosteus spatula</name>
    <dbReference type="NCBI Taxonomy" id="7917"/>
    <lineage>
        <taxon>Eukaryota</taxon>
        <taxon>Metazoa</taxon>
        <taxon>Chordata</taxon>
        <taxon>Craniata</taxon>
        <taxon>Vertebrata</taxon>
        <taxon>Euteleostomi</taxon>
        <taxon>Actinopterygii</taxon>
        <taxon>Neopterygii</taxon>
        <taxon>Holostei</taxon>
        <taxon>Semionotiformes</taxon>
        <taxon>Lepisosteidae</taxon>
        <taxon>Atractosteus</taxon>
    </lineage>
</organism>
<dbReference type="EMBL" id="JAAWVO010027071">
    <property type="protein sequence ID" value="MBN3316148.1"/>
    <property type="molecule type" value="Genomic_DNA"/>
</dbReference>
<dbReference type="PROSITE" id="PS50809">
    <property type="entry name" value="DM_2"/>
    <property type="match status" value="1"/>
</dbReference>
<comment type="subcellular location">
    <subcellularLocation>
        <location evidence="6">Nucleus</location>
    </subcellularLocation>
</comment>
<dbReference type="InterPro" id="IPR036407">
    <property type="entry name" value="DM_DNA-bd_sf"/>
</dbReference>
<dbReference type="GO" id="GO:0000981">
    <property type="term" value="F:DNA-binding transcription factor activity, RNA polymerase II-specific"/>
    <property type="evidence" value="ECO:0007669"/>
    <property type="project" value="TreeGrafter"/>
</dbReference>
<keyword evidence="10" id="KW-1185">Reference proteome</keyword>
<feature type="DNA-binding region" description="DM" evidence="6">
    <location>
        <begin position="67"/>
        <end position="114"/>
    </location>
</feature>
<dbReference type="PROSITE" id="PS40000">
    <property type="entry name" value="DM_1"/>
    <property type="match status" value="1"/>
</dbReference>
<reference evidence="9" key="1">
    <citation type="journal article" date="2021" name="Cell">
        <title>Tracing the genetic footprints of vertebrate landing in non-teleost ray-finned fishes.</title>
        <authorList>
            <person name="Bi X."/>
            <person name="Wang K."/>
            <person name="Yang L."/>
            <person name="Pan H."/>
            <person name="Jiang H."/>
            <person name="Wei Q."/>
            <person name="Fang M."/>
            <person name="Yu H."/>
            <person name="Zhu C."/>
            <person name="Cai Y."/>
            <person name="He Y."/>
            <person name="Gan X."/>
            <person name="Zeng H."/>
            <person name="Yu D."/>
            <person name="Zhu Y."/>
            <person name="Jiang H."/>
            <person name="Qiu Q."/>
            <person name="Yang H."/>
            <person name="Zhang Y.E."/>
            <person name="Wang W."/>
            <person name="Zhu M."/>
            <person name="He S."/>
            <person name="Zhang G."/>
        </authorList>
    </citation>
    <scope>NUCLEOTIDE SEQUENCE</scope>
    <source>
        <strain evidence="9">Allg_001</strain>
    </source>
</reference>
<evidence type="ECO:0000256" key="5">
    <source>
        <dbReference type="ARBA" id="ARBA00023242"/>
    </source>
</evidence>
<dbReference type="InterPro" id="IPR026607">
    <property type="entry name" value="DMRT"/>
</dbReference>
<evidence type="ECO:0000256" key="2">
    <source>
        <dbReference type="ARBA" id="ARBA00022723"/>
    </source>
</evidence>
<evidence type="ECO:0000256" key="7">
    <source>
        <dbReference type="SAM" id="MobiDB-lite"/>
    </source>
</evidence>
<dbReference type="GO" id="GO:0005634">
    <property type="term" value="C:nucleus"/>
    <property type="evidence" value="ECO:0007669"/>
    <property type="project" value="UniProtKB-SubCell"/>
</dbReference>
<evidence type="ECO:0000256" key="4">
    <source>
        <dbReference type="ARBA" id="ARBA00023125"/>
    </source>
</evidence>